<gene>
    <name evidence="3" type="ORF">PVK06_016088</name>
</gene>
<dbReference type="InterPro" id="IPR002156">
    <property type="entry name" value="RNaseH_domain"/>
</dbReference>
<feature type="region of interest" description="Disordered" evidence="1">
    <location>
        <begin position="462"/>
        <end position="486"/>
    </location>
</feature>
<evidence type="ECO:0000256" key="1">
    <source>
        <dbReference type="SAM" id="MobiDB-lite"/>
    </source>
</evidence>
<dbReference type="Pfam" id="PF00078">
    <property type="entry name" value="RVT_1"/>
    <property type="match status" value="1"/>
</dbReference>
<dbReference type="CDD" id="cd06222">
    <property type="entry name" value="RNase_H_like"/>
    <property type="match status" value="1"/>
</dbReference>
<organism evidence="3 4">
    <name type="scientific">Gossypium arboreum</name>
    <name type="common">Tree cotton</name>
    <name type="synonym">Gossypium nanking</name>
    <dbReference type="NCBI Taxonomy" id="29729"/>
    <lineage>
        <taxon>Eukaryota</taxon>
        <taxon>Viridiplantae</taxon>
        <taxon>Streptophyta</taxon>
        <taxon>Embryophyta</taxon>
        <taxon>Tracheophyta</taxon>
        <taxon>Spermatophyta</taxon>
        <taxon>Magnoliopsida</taxon>
        <taxon>eudicotyledons</taxon>
        <taxon>Gunneridae</taxon>
        <taxon>Pentapetalae</taxon>
        <taxon>rosids</taxon>
        <taxon>malvids</taxon>
        <taxon>Malvales</taxon>
        <taxon>Malvaceae</taxon>
        <taxon>Malvoideae</taxon>
        <taxon>Gossypium</taxon>
    </lineage>
</organism>
<dbReference type="PANTHER" id="PTHR33116:SF86">
    <property type="entry name" value="REVERSE TRANSCRIPTASE DOMAIN-CONTAINING PROTEIN"/>
    <property type="match status" value="1"/>
</dbReference>
<dbReference type="Pfam" id="PF13456">
    <property type="entry name" value="RVT_3"/>
    <property type="match status" value="1"/>
</dbReference>
<feature type="compositionally biased region" description="Basic and acidic residues" evidence="1">
    <location>
        <begin position="470"/>
        <end position="486"/>
    </location>
</feature>
<dbReference type="InterPro" id="IPR036397">
    <property type="entry name" value="RNaseH_sf"/>
</dbReference>
<keyword evidence="4" id="KW-1185">Reference proteome</keyword>
<reference evidence="3 4" key="1">
    <citation type="submission" date="2023-03" db="EMBL/GenBank/DDBJ databases">
        <title>WGS of Gossypium arboreum.</title>
        <authorList>
            <person name="Yu D."/>
        </authorList>
    </citation>
    <scope>NUCLEOTIDE SEQUENCE [LARGE SCALE GENOMIC DNA]</scope>
    <source>
        <tissue evidence="3">Leaf</tissue>
    </source>
</reference>
<dbReference type="PANTHER" id="PTHR33116">
    <property type="entry name" value="REVERSE TRANSCRIPTASE ZINC-BINDING DOMAIN-CONTAINING PROTEIN-RELATED-RELATED"/>
    <property type="match status" value="1"/>
</dbReference>
<dbReference type="Proteomes" id="UP001358586">
    <property type="component" value="Chromosome 5"/>
</dbReference>
<comment type="caution">
    <text evidence="3">The sequence shown here is derived from an EMBL/GenBank/DDBJ whole genome shotgun (WGS) entry which is preliminary data.</text>
</comment>
<dbReference type="Gene3D" id="3.30.420.10">
    <property type="entry name" value="Ribonuclease H-like superfamily/Ribonuclease H"/>
    <property type="match status" value="1"/>
</dbReference>
<proteinExistence type="predicted"/>
<name>A0ABR0PZ91_GOSAR</name>
<evidence type="ECO:0000259" key="2">
    <source>
        <dbReference type="PROSITE" id="PS50878"/>
    </source>
</evidence>
<dbReference type="InterPro" id="IPR012337">
    <property type="entry name" value="RNaseH-like_sf"/>
</dbReference>
<dbReference type="SUPFAM" id="SSF56672">
    <property type="entry name" value="DNA/RNA polymerases"/>
    <property type="match status" value="1"/>
</dbReference>
<dbReference type="EMBL" id="JARKNE010000005">
    <property type="protein sequence ID" value="KAK5832287.1"/>
    <property type="molecule type" value="Genomic_DNA"/>
</dbReference>
<dbReference type="InterPro" id="IPR044730">
    <property type="entry name" value="RNase_H-like_dom_plant"/>
</dbReference>
<evidence type="ECO:0000313" key="3">
    <source>
        <dbReference type="EMBL" id="KAK5832287.1"/>
    </source>
</evidence>
<dbReference type="SUPFAM" id="SSF53098">
    <property type="entry name" value="Ribonuclease H-like"/>
    <property type="match status" value="1"/>
</dbReference>
<feature type="domain" description="Reverse transcriptase" evidence="2">
    <location>
        <begin position="1"/>
        <end position="185"/>
    </location>
</feature>
<dbReference type="PROSITE" id="PS50878">
    <property type="entry name" value="RT_POL"/>
    <property type="match status" value="1"/>
</dbReference>
<dbReference type="InterPro" id="IPR043502">
    <property type="entry name" value="DNA/RNA_pol_sf"/>
</dbReference>
<sequence length="486" mass="54957">MAVKLDMSKAYDRVEWILVEEFMKRMDFDPGWVDSLMKCVSTISYSVRLNDHVGDNFRPTRGLRQGDPLSPFIFLICGEGLSTLMRLAMNGNILRGVKVSKSGPQISHLLFADDCILFEEATKRGAQSLTRILLEYENYSGQCVNYGKSTVLFSTNTQEGDKRTVSRILGVRSSNDSERYIGLPNKVGRRKKLAFQILKDRIEKGIDYWSVKHLSQGGKEKQLRKTFKYGEGNHQANSQSGVPINYYKSTNTQEGDKRTVSRILGVRSSNDPERNQLVYERKNSTGRDISNHVISYISEFNRVEQKKLTLTVDKSYEQTERNSRVTIFFYAALDKGSFRSVSGLAICDERGEILVSKMVIHSDILTPFATEVHAGLQAIQLAISMGFNSLQIVGDSKTMIKNANQKDPDKSTIGALIKYIQSKKVYFQHIEFHFIPKSENDYAHFPAKKNFEEGSRMLPAGEGFGPCLSREGESELKAAKLRDEEP</sequence>
<accession>A0ABR0PZ91</accession>
<evidence type="ECO:0000313" key="4">
    <source>
        <dbReference type="Proteomes" id="UP001358586"/>
    </source>
</evidence>
<dbReference type="InterPro" id="IPR000477">
    <property type="entry name" value="RT_dom"/>
</dbReference>
<protein>
    <recommendedName>
        <fullName evidence="2">Reverse transcriptase domain-containing protein</fullName>
    </recommendedName>
</protein>